<dbReference type="PANTHER" id="PTHR34821">
    <property type="entry name" value="INNER MEMBRANE PROTEIN YDCZ"/>
    <property type="match status" value="1"/>
</dbReference>
<dbReference type="OrthoDB" id="6463253at2"/>
<reference evidence="3" key="1">
    <citation type="submission" date="2019-04" db="EMBL/GenBank/DDBJ databases">
        <title>Draft genome sequence of Pseudonocardiaceae bacterium SL3-2-4.</title>
        <authorList>
            <person name="Ningsih F."/>
            <person name="Yokota A."/>
            <person name="Sakai Y."/>
            <person name="Nanatani K."/>
            <person name="Yabe S."/>
            <person name="Oetari A."/>
            <person name="Sjamsuridzal W."/>
        </authorList>
    </citation>
    <scope>NUCLEOTIDE SEQUENCE [LARGE SCALE GENOMIC DNA]</scope>
    <source>
        <strain evidence="3">SL3-2-4</strain>
    </source>
</reference>
<evidence type="ECO:0008006" key="4">
    <source>
        <dbReference type="Google" id="ProtNLM"/>
    </source>
</evidence>
<keyword evidence="1" id="KW-0812">Transmembrane</keyword>
<dbReference type="PANTHER" id="PTHR34821:SF2">
    <property type="entry name" value="INNER MEMBRANE PROTEIN YDCZ"/>
    <property type="match status" value="1"/>
</dbReference>
<comment type="caution">
    <text evidence="2">The sequence shown here is derived from an EMBL/GenBank/DDBJ whole genome shotgun (WGS) entry which is preliminary data.</text>
</comment>
<feature type="transmembrane region" description="Helical" evidence="1">
    <location>
        <begin position="300"/>
        <end position="321"/>
    </location>
</feature>
<feature type="transmembrane region" description="Helical" evidence="1">
    <location>
        <begin position="181"/>
        <end position="199"/>
    </location>
</feature>
<evidence type="ECO:0000313" key="2">
    <source>
        <dbReference type="EMBL" id="GDY29239.1"/>
    </source>
</evidence>
<keyword evidence="3" id="KW-1185">Reference proteome</keyword>
<dbReference type="Proteomes" id="UP000298860">
    <property type="component" value="Unassembled WGS sequence"/>
</dbReference>
<evidence type="ECO:0000313" key="3">
    <source>
        <dbReference type="Proteomes" id="UP000298860"/>
    </source>
</evidence>
<dbReference type="Pfam" id="PF04657">
    <property type="entry name" value="DMT_YdcZ"/>
    <property type="match status" value="2"/>
</dbReference>
<feature type="transmembrane region" description="Helical" evidence="1">
    <location>
        <begin position="54"/>
        <end position="75"/>
    </location>
</feature>
<sequence>MTSTRTGGTADTVPETTTAAQRTLGAGLAFLGGVSLAVQSRLNGQLAGQIGDGVVTALISFGGGLLLLALVVPAVPPGRRGLRRLRGALRGGGLRWWQTLGGACGAYLVATQGLTVGVLGVAVFTVAVVAGQVVSGLLVDGLGLGPTGPQPVTATRVAGAVLAVVAVVVSVAGGLGGSRGLWLAVLPALAGIGTAWQQAVNGRVRGASGNAFVAALVNFSVGTAALLLAVAVDVPLRGRPAVTSAPWWLYLGGLLGIVVIATAAAAVRYVGVLVVGLCSVAGLLVGAVLLDLVVPAPGRHLAVTTLVGAAIILVAVAVATVPSRRAPNGRRF</sequence>
<keyword evidence="1" id="KW-0472">Membrane</keyword>
<dbReference type="GO" id="GO:0005886">
    <property type="term" value="C:plasma membrane"/>
    <property type="evidence" value="ECO:0007669"/>
    <property type="project" value="TreeGrafter"/>
</dbReference>
<proteinExistence type="predicted"/>
<feature type="transmembrane region" description="Helical" evidence="1">
    <location>
        <begin position="274"/>
        <end position="294"/>
    </location>
</feature>
<organism evidence="2 3">
    <name type="scientific">Gandjariella thermophila</name>
    <dbReference type="NCBI Taxonomy" id="1931992"/>
    <lineage>
        <taxon>Bacteria</taxon>
        <taxon>Bacillati</taxon>
        <taxon>Actinomycetota</taxon>
        <taxon>Actinomycetes</taxon>
        <taxon>Pseudonocardiales</taxon>
        <taxon>Pseudonocardiaceae</taxon>
        <taxon>Gandjariella</taxon>
    </lineage>
</organism>
<accession>A0A4D4J3N4</accession>
<feature type="transmembrane region" description="Helical" evidence="1">
    <location>
        <begin position="121"/>
        <end position="145"/>
    </location>
</feature>
<dbReference type="EMBL" id="BJFL01000003">
    <property type="protein sequence ID" value="GDY29239.1"/>
    <property type="molecule type" value="Genomic_DNA"/>
</dbReference>
<name>A0A4D4J3N4_9PSEU</name>
<feature type="transmembrane region" description="Helical" evidence="1">
    <location>
        <begin position="247"/>
        <end position="267"/>
    </location>
</feature>
<feature type="transmembrane region" description="Helical" evidence="1">
    <location>
        <begin position="157"/>
        <end position="175"/>
    </location>
</feature>
<keyword evidence="1" id="KW-1133">Transmembrane helix</keyword>
<evidence type="ECO:0000256" key="1">
    <source>
        <dbReference type="SAM" id="Phobius"/>
    </source>
</evidence>
<dbReference type="InterPro" id="IPR006750">
    <property type="entry name" value="YdcZ"/>
</dbReference>
<dbReference type="RefSeq" id="WP_137812435.1">
    <property type="nucleotide sequence ID" value="NZ_BJFL01000003.1"/>
</dbReference>
<protein>
    <recommendedName>
        <fullName evidence="4">Transporter family-2 protein</fullName>
    </recommendedName>
</protein>
<dbReference type="AlphaFoldDB" id="A0A4D4J3N4"/>
<gene>
    <name evidence="2" type="ORF">GTS_08720</name>
</gene>
<feature type="transmembrane region" description="Helical" evidence="1">
    <location>
        <begin position="211"/>
        <end position="232"/>
    </location>
</feature>